<dbReference type="InterPro" id="IPR003374">
    <property type="entry name" value="ApbE-like_sf"/>
</dbReference>
<dbReference type="RefSeq" id="WP_123221774.1">
    <property type="nucleotide sequence ID" value="NZ_RJSF01000008.1"/>
</dbReference>
<keyword evidence="7" id="KW-0274">FAD</keyword>
<evidence type="ECO:0000313" key="12">
    <source>
        <dbReference type="Proteomes" id="UP000279994"/>
    </source>
</evidence>
<dbReference type="PANTHER" id="PTHR30040">
    <property type="entry name" value="THIAMINE BIOSYNTHESIS LIPOPROTEIN APBE"/>
    <property type="match status" value="1"/>
</dbReference>
<evidence type="ECO:0000256" key="8">
    <source>
        <dbReference type="ARBA" id="ARBA00022842"/>
    </source>
</evidence>
<dbReference type="AlphaFoldDB" id="A0A3N0GVK1"/>
<evidence type="ECO:0000256" key="5">
    <source>
        <dbReference type="ARBA" id="ARBA00022679"/>
    </source>
</evidence>
<dbReference type="Pfam" id="PF02424">
    <property type="entry name" value="ApbE"/>
    <property type="match status" value="1"/>
</dbReference>
<keyword evidence="4" id="KW-0285">Flavoprotein</keyword>
<sequence length="301" mass="31716">MTAVRDWEQWSTSCRLVVTAPEALAAAGAVVDEVLADIDRACSRFRRDSELLTLTTDAEGWSRLSPTLADLMAVALDAARHTDGAVDPTIGATLVDLGYDRDIEELRDGAAVPVRVVRRPTGWRSVVLDGTRMRLARGTQLDLGATAKAVAADWCAEAVADRLGTGVLVSLGGDIATAGPSPEGGWQVTVQDLSTDLPQQITLADGAAVATSSIARRTWLREGVALHHLVDPVTARPATGRWRSVTVVAPTCARANTAATAALVKGDAAVAWLQHTALPARLVSHDGDIATLNQWPKEIAA</sequence>
<reference evidence="11 12" key="1">
    <citation type="submission" date="2018-11" db="EMBL/GenBank/DDBJ databases">
        <authorList>
            <person name="Li F."/>
        </authorList>
    </citation>
    <scope>NUCLEOTIDE SEQUENCE [LARGE SCALE GENOMIC DNA]</scope>
    <source>
        <strain evidence="11 12">Gsoil 818</strain>
    </source>
</reference>
<dbReference type="GO" id="GO:0046872">
    <property type="term" value="F:metal ion binding"/>
    <property type="evidence" value="ECO:0007669"/>
    <property type="project" value="UniProtKB-KW"/>
</dbReference>
<dbReference type="Gene3D" id="3.10.520.10">
    <property type="entry name" value="ApbE-like domains"/>
    <property type="match status" value="1"/>
</dbReference>
<dbReference type="Proteomes" id="UP000279994">
    <property type="component" value="Unassembled WGS sequence"/>
</dbReference>
<proteinExistence type="predicted"/>
<evidence type="ECO:0000256" key="1">
    <source>
        <dbReference type="ARBA" id="ARBA00001946"/>
    </source>
</evidence>
<comment type="cofactor">
    <cofactor evidence="1">
        <name>Mg(2+)</name>
        <dbReference type="ChEBI" id="CHEBI:18420"/>
    </cofactor>
</comment>
<dbReference type="SUPFAM" id="SSF143631">
    <property type="entry name" value="ApbE-like"/>
    <property type="match status" value="1"/>
</dbReference>
<evidence type="ECO:0000256" key="2">
    <source>
        <dbReference type="ARBA" id="ARBA00011955"/>
    </source>
</evidence>
<comment type="catalytic activity">
    <reaction evidence="10">
        <text>L-threonyl-[protein] + FAD = FMN-L-threonyl-[protein] + AMP + H(+)</text>
        <dbReference type="Rhea" id="RHEA:36847"/>
        <dbReference type="Rhea" id="RHEA-COMP:11060"/>
        <dbReference type="Rhea" id="RHEA-COMP:11061"/>
        <dbReference type="ChEBI" id="CHEBI:15378"/>
        <dbReference type="ChEBI" id="CHEBI:30013"/>
        <dbReference type="ChEBI" id="CHEBI:57692"/>
        <dbReference type="ChEBI" id="CHEBI:74257"/>
        <dbReference type="ChEBI" id="CHEBI:456215"/>
        <dbReference type="EC" id="2.7.1.180"/>
    </reaction>
</comment>
<evidence type="ECO:0000256" key="4">
    <source>
        <dbReference type="ARBA" id="ARBA00022630"/>
    </source>
</evidence>
<accession>A0A3N0GVK1</accession>
<dbReference type="OrthoDB" id="3728306at2"/>
<keyword evidence="8" id="KW-0460">Magnesium</keyword>
<keyword evidence="6" id="KW-0479">Metal-binding</keyword>
<dbReference type="PANTHER" id="PTHR30040:SF2">
    <property type="entry name" value="FAD:PROTEIN FMN TRANSFERASE"/>
    <property type="match status" value="1"/>
</dbReference>
<dbReference type="EMBL" id="RJSF01000008">
    <property type="protein sequence ID" value="RNM16494.1"/>
    <property type="molecule type" value="Genomic_DNA"/>
</dbReference>
<keyword evidence="12" id="KW-1185">Reference proteome</keyword>
<evidence type="ECO:0000256" key="3">
    <source>
        <dbReference type="ARBA" id="ARBA00016337"/>
    </source>
</evidence>
<organism evidence="11 12">
    <name type="scientific">Nocardioides pocheonensis</name>
    <dbReference type="NCBI Taxonomy" id="661485"/>
    <lineage>
        <taxon>Bacteria</taxon>
        <taxon>Bacillati</taxon>
        <taxon>Actinomycetota</taxon>
        <taxon>Actinomycetes</taxon>
        <taxon>Propionibacteriales</taxon>
        <taxon>Nocardioidaceae</taxon>
        <taxon>Nocardioides</taxon>
    </lineage>
</organism>
<evidence type="ECO:0000256" key="10">
    <source>
        <dbReference type="ARBA" id="ARBA00048540"/>
    </source>
</evidence>
<evidence type="ECO:0000256" key="7">
    <source>
        <dbReference type="ARBA" id="ARBA00022827"/>
    </source>
</evidence>
<keyword evidence="5 11" id="KW-0808">Transferase</keyword>
<dbReference type="EC" id="2.7.1.180" evidence="2"/>
<evidence type="ECO:0000256" key="9">
    <source>
        <dbReference type="ARBA" id="ARBA00031306"/>
    </source>
</evidence>
<dbReference type="InterPro" id="IPR024932">
    <property type="entry name" value="ApbE"/>
</dbReference>
<protein>
    <recommendedName>
        <fullName evidence="3">FAD:protein FMN transferase</fullName>
        <ecNumber evidence="2">2.7.1.180</ecNumber>
    </recommendedName>
    <alternativeName>
        <fullName evidence="9">Flavin transferase</fullName>
    </alternativeName>
</protein>
<dbReference type="GO" id="GO:0016740">
    <property type="term" value="F:transferase activity"/>
    <property type="evidence" value="ECO:0007669"/>
    <property type="project" value="UniProtKB-KW"/>
</dbReference>
<gene>
    <name evidence="11" type="ORF">EFL26_04855</name>
</gene>
<name>A0A3N0GVK1_9ACTN</name>
<comment type="caution">
    <text evidence="11">The sequence shown here is derived from an EMBL/GenBank/DDBJ whole genome shotgun (WGS) entry which is preliminary data.</text>
</comment>
<evidence type="ECO:0000256" key="6">
    <source>
        <dbReference type="ARBA" id="ARBA00022723"/>
    </source>
</evidence>
<evidence type="ECO:0000313" key="11">
    <source>
        <dbReference type="EMBL" id="RNM16494.1"/>
    </source>
</evidence>